<comment type="caution">
    <text evidence="7">The sequence shown here is derived from an EMBL/GenBank/DDBJ whole genome shotgun (WGS) entry which is preliminary data.</text>
</comment>
<feature type="transmembrane region" description="Helical" evidence="6">
    <location>
        <begin position="347"/>
        <end position="370"/>
    </location>
</feature>
<sequence>MKRIKQIIFSDFFDTLTNGALVLFAYWYIYDVTHNQNYISLLGLISMLATLFTFIGGYFSDRMNRIALLKIVVLIRILNTSFGLVIYLLMNNPILGVMMTVVINSVLNIVYSPLTESIVPSIVHDRDDLVTANSWVSITNQLASVLSAGLSAIFIFFGNVGAGLVLSLILYSVSYFLIGRLNSTQAPEANHEASSSLSIQTSNFFEGIKIIRSNTLIAVIVPIALVTNFCFWTVWLLMPKLSIDIFSEFKYMYNAVDLAFTVGSILGAFLVNAKHSDTKIFTAKSFPYFLFLQGFMILLIGFFSLLQRGIFGVVGVVLAWLGYGICNATGSILYFSTVQLSVPNQHIGMVIGAILTIFSVANPIAAIASAPLSHLAATPSIVLCLGLVMMIAAIRVFSKKVISDLIKVDAD</sequence>
<evidence type="ECO:0000256" key="3">
    <source>
        <dbReference type="ARBA" id="ARBA00022692"/>
    </source>
</evidence>
<feature type="transmembrane region" description="Helical" evidence="6">
    <location>
        <begin position="36"/>
        <end position="59"/>
    </location>
</feature>
<keyword evidence="2" id="KW-1003">Cell membrane</keyword>
<comment type="subcellular location">
    <subcellularLocation>
        <location evidence="1">Cell membrane</location>
        <topology evidence="1">Multi-pass membrane protein</topology>
    </subcellularLocation>
</comment>
<feature type="transmembrane region" description="Helical" evidence="6">
    <location>
        <begin position="251"/>
        <end position="273"/>
    </location>
</feature>
<dbReference type="GO" id="GO:0005886">
    <property type="term" value="C:plasma membrane"/>
    <property type="evidence" value="ECO:0007669"/>
    <property type="project" value="UniProtKB-SubCell"/>
</dbReference>
<feature type="transmembrane region" description="Helical" evidence="6">
    <location>
        <begin position="310"/>
        <end position="335"/>
    </location>
</feature>
<dbReference type="RefSeq" id="WP_176818020.1">
    <property type="nucleotide sequence ID" value="NZ_JABXWP010000008.1"/>
</dbReference>
<evidence type="ECO:0000313" key="8">
    <source>
        <dbReference type="Proteomes" id="UP000542889"/>
    </source>
</evidence>
<dbReference type="PANTHER" id="PTHR23513">
    <property type="entry name" value="INTEGRAL MEMBRANE EFFLUX PROTEIN-RELATED"/>
    <property type="match status" value="1"/>
</dbReference>
<proteinExistence type="predicted"/>
<evidence type="ECO:0000256" key="4">
    <source>
        <dbReference type="ARBA" id="ARBA00022989"/>
    </source>
</evidence>
<gene>
    <name evidence="7" type="ORF">HWN39_07035</name>
</gene>
<evidence type="ECO:0000256" key="1">
    <source>
        <dbReference type="ARBA" id="ARBA00004651"/>
    </source>
</evidence>
<feature type="transmembrane region" description="Helical" evidence="6">
    <location>
        <begin position="216"/>
        <end position="239"/>
    </location>
</feature>
<feature type="transmembrane region" description="Helical" evidence="6">
    <location>
        <begin position="285"/>
        <end position="304"/>
    </location>
</feature>
<reference evidence="7 8" key="1">
    <citation type="submission" date="2020-06" db="EMBL/GenBank/DDBJ databases">
        <title>Lactobacillus rhamnosus QC,genome.</title>
        <authorList>
            <person name="Yi H."/>
            <person name="Jin M."/>
        </authorList>
    </citation>
    <scope>NUCLEOTIDE SEQUENCE [LARGE SCALE GENOMIC DNA]</scope>
    <source>
        <strain evidence="7 8">QC</strain>
    </source>
</reference>
<feature type="transmembrane region" description="Helical" evidence="6">
    <location>
        <begin position="12"/>
        <end position="30"/>
    </location>
</feature>
<evidence type="ECO:0000256" key="6">
    <source>
        <dbReference type="SAM" id="Phobius"/>
    </source>
</evidence>
<dbReference type="Proteomes" id="UP000542889">
    <property type="component" value="Unassembled WGS sequence"/>
</dbReference>
<dbReference type="EMBL" id="JABXWP010000008">
    <property type="protein sequence ID" value="NVO88257.1"/>
    <property type="molecule type" value="Genomic_DNA"/>
</dbReference>
<evidence type="ECO:0000256" key="2">
    <source>
        <dbReference type="ARBA" id="ARBA00022475"/>
    </source>
</evidence>
<protein>
    <submittedName>
        <fullName evidence="7">MFS transporter</fullName>
    </submittedName>
</protein>
<feature type="transmembrane region" description="Helical" evidence="6">
    <location>
        <begin position="152"/>
        <end position="178"/>
    </location>
</feature>
<feature type="transmembrane region" description="Helical" evidence="6">
    <location>
        <begin position="376"/>
        <end position="397"/>
    </location>
</feature>
<dbReference type="Pfam" id="PF07690">
    <property type="entry name" value="MFS_1"/>
    <property type="match status" value="1"/>
</dbReference>
<dbReference type="Gene3D" id="1.20.1250.20">
    <property type="entry name" value="MFS general substrate transporter like domains"/>
    <property type="match status" value="1"/>
</dbReference>
<organism evidence="7 8">
    <name type="scientific">Lacticaseibacillus rhamnosus</name>
    <name type="common">Lactobacillus rhamnosus</name>
    <dbReference type="NCBI Taxonomy" id="47715"/>
    <lineage>
        <taxon>Bacteria</taxon>
        <taxon>Bacillati</taxon>
        <taxon>Bacillota</taxon>
        <taxon>Bacilli</taxon>
        <taxon>Lactobacillales</taxon>
        <taxon>Lactobacillaceae</taxon>
        <taxon>Lacticaseibacillus</taxon>
    </lineage>
</organism>
<dbReference type="SUPFAM" id="SSF103473">
    <property type="entry name" value="MFS general substrate transporter"/>
    <property type="match status" value="1"/>
</dbReference>
<dbReference type="GO" id="GO:0022857">
    <property type="term" value="F:transmembrane transporter activity"/>
    <property type="evidence" value="ECO:0007669"/>
    <property type="project" value="InterPro"/>
</dbReference>
<dbReference type="AlphaFoldDB" id="A0A7Y7UIB6"/>
<dbReference type="CDD" id="cd06173">
    <property type="entry name" value="MFS_MefA_like"/>
    <property type="match status" value="1"/>
</dbReference>
<evidence type="ECO:0000313" key="7">
    <source>
        <dbReference type="EMBL" id="NVO88257.1"/>
    </source>
</evidence>
<keyword evidence="5 6" id="KW-0472">Membrane</keyword>
<keyword evidence="3 6" id="KW-0812">Transmembrane</keyword>
<dbReference type="InterPro" id="IPR011701">
    <property type="entry name" value="MFS"/>
</dbReference>
<keyword evidence="4 6" id="KW-1133">Transmembrane helix</keyword>
<name>A0A7Y7UIB6_LACRH</name>
<dbReference type="PANTHER" id="PTHR23513:SF6">
    <property type="entry name" value="MAJOR FACILITATOR SUPERFAMILY ASSOCIATED DOMAIN-CONTAINING PROTEIN"/>
    <property type="match status" value="1"/>
</dbReference>
<evidence type="ECO:0000256" key="5">
    <source>
        <dbReference type="ARBA" id="ARBA00023136"/>
    </source>
</evidence>
<accession>A0A7Y7UIB6</accession>
<dbReference type="InterPro" id="IPR036259">
    <property type="entry name" value="MFS_trans_sf"/>
</dbReference>